<dbReference type="AlphaFoldDB" id="W2WFL6"/>
<evidence type="ECO:0000256" key="1">
    <source>
        <dbReference type="SAM" id="MobiDB-lite"/>
    </source>
</evidence>
<protein>
    <submittedName>
        <fullName evidence="2">Uncharacterized protein</fullName>
    </submittedName>
</protein>
<sequence length="260" mass="28534">MEFVKGITSDHDLLELSKRIDVKIDGIYELSEITSPLPKKGSYLILLRTKPGVGHWSAVSDSSYFDSMGVPPPLSLGKLSYFDKQIQGTTDEYCGIYCMLFLHAKQHGKMHLFDRFMDLDIDRADRGCRVCITPHEIEYPMVEMAGSGMHGGSIWGKIWSGLKSAWKPVIKPALSAAADGLATMGSAYVASTGRDPALVGVARQALKKFTGVGVVEEPKPARRTNPAKGSQEMKNRMARLRAMRKNPGGSKKKAGSFRLN</sequence>
<feature type="region of interest" description="Disordered" evidence="1">
    <location>
        <begin position="218"/>
        <end position="260"/>
    </location>
</feature>
<evidence type="ECO:0000313" key="2">
    <source>
        <dbReference type="EMBL" id="ETP09157.1"/>
    </source>
</evidence>
<comment type="caution">
    <text evidence="2">The sequence shown here is derived from an EMBL/GenBank/DDBJ whole genome shotgun (WGS) entry which is preliminary data.</text>
</comment>
<evidence type="ECO:0000313" key="3">
    <source>
        <dbReference type="Proteomes" id="UP000018958"/>
    </source>
</evidence>
<organism evidence="2 3">
    <name type="scientific">Phytophthora nicotianae CJ01A1</name>
    <dbReference type="NCBI Taxonomy" id="1317063"/>
    <lineage>
        <taxon>Eukaryota</taxon>
        <taxon>Sar</taxon>
        <taxon>Stramenopiles</taxon>
        <taxon>Oomycota</taxon>
        <taxon>Peronosporomycetes</taxon>
        <taxon>Peronosporales</taxon>
        <taxon>Peronosporaceae</taxon>
        <taxon>Phytophthora</taxon>
    </lineage>
</organism>
<gene>
    <name evidence="2" type="ORF">F441_14966</name>
</gene>
<dbReference type="Proteomes" id="UP000018958">
    <property type="component" value="Unassembled WGS sequence"/>
</dbReference>
<name>W2WFL6_PHYNI</name>
<proteinExistence type="predicted"/>
<reference evidence="2 3" key="1">
    <citation type="submission" date="2013-11" db="EMBL/GenBank/DDBJ databases">
        <title>The Genome Sequence of Phytophthora parasitica CJ01A1.</title>
        <authorList>
            <consortium name="The Broad Institute Genomics Platform"/>
            <person name="Russ C."/>
            <person name="Tyler B."/>
            <person name="Panabieres F."/>
            <person name="Shan W."/>
            <person name="Tripathy S."/>
            <person name="Grunwald N."/>
            <person name="Machado M."/>
            <person name="Johnson C.S."/>
            <person name="Walker B."/>
            <person name="Young S.K."/>
            <person name="Zeng Q."/>
            <person name="Gargeya S."/>
            <person name="Fitzgerald M."/>
            <person name="Haas B."/>
            <person name="Abouelleil A."/>
            <person name="Allen A.W."/>
            <person name="Alvarado L."/>
            <person name="Arachchi H.M."/>
            <person name="Berlin A.M."/>
            <person name="Chapman S.B."/>
            <person name="Gainer-Dewar J."/>
            <person name="Goldberg J."/>
            <person name="Griggs A."/>
            <person name="Gujja S."/>
            <person name="Hansen M."/>
            <person name="Howarth C."/>
            <person name="Imamovic A."/>
            <person name="Ireland A."/>
            <person name="Larimer J."/>
            <person name="McCowan C."/>
            <person name="Murphy C."/>
            <person name="Pearson M."/>
            <person name="Poon T.W."/>
            <person name="Priest M."/>
            <person name="Roberts A."/>
            <person name="Saif S."/>
            <person name="Shea T."/>
            <person name="Sisk P."/>
            <person name="Sykes S."/>
            <person name="Wortman J."/>
            <person name="Nusbaum C."/>
            <person name="Birren B."/>
        </authorList>
    </citation>
    <scope>NUCLEOTIDE SEQUENCE [LARGE SCALE GENOMIC DNA]</scope>
    <source>
        <strain evidence="2 3">CJ01A1</strain>
    </source>
</reference>
<dbReference type="EMBL" id="ANIX01003020">
    <property type="protein sequence ID" value="ETP09157.1"/>
    <property type="molecule type" value="Genomic_DNA"/>
</dbReference>
<feature type="compositionally biased region" description="Basic residues" evidence="1">
    <location>
        <begin position="236"/>
        <end position="260"/>
    </location>
</feature>
<accession>W2WFL6</accession>